<keyword evidence="6" id="KW-0378">Hydrolase</keyword>
<evidence type="ECO:0000256" key="3">
    <source>
        <dbReference type="ARBA" id="ARBA00022722"/>
    </source>
</evidence>
<dbReference type="PANTHER" id="PTHR46986:SF1">
    <property type="entry name" value="ENDORIBONUCLEASE YBEY, CHLOROPLASTIC"/>
    <property type="match status" value="1"/>
</dbReference>
<dbReference type="Pfam" id="PF02130">
    <property type="entry name" value="YbeY"/>
    <property type="match status" value="1"/>
</dbReference>
<dbReference type="AlphaFoldDB" id="A0A1F4V499"/>
<name>A0A1F4V499_UNCKA</name>
<evidence type="ECO:0000313" key="8">
    <source>
        <dbReference type="EMBL" id="OGC52037.1"/>
    </source>
</evidence>
<keyword evidence="5" id="KW-0255">Endonuclease</keyword>
<dbReference type="InterPro" id="IPR002036">
    <property type="entry name" value="YbeY"/>
</dbReference>
<evidence type="ECO:0000256" key="6">
    <source>
        <dbReference type="ARBA" id="ARBA00022801"/>
    </source>
</evidence>
<reference evidence="8 9" key="1">
    <citation type="journal article" date="2016" name="Nat. Commun.">
        <title>Thousands of microbial genomes shed light on interconnected biogeochemical processes in an aquifer system.</title>
        <authorList>
            <person name="Anantharaman K."/>
            <person name="Brown C.T."/>
            <person name="Hug L.A."/>
            <person name="Sharon I."/>
            <person name="Castelle C.J."/>
            <person name="Probst A.J."/>
            <person name="Thomas B.C."/>
            <person name="Singh A."/>
            <person name="Wilkins M.J."/>
            <person name="Karaoz U."/>
            <person name="Brodie E.L."/>
            <person name="Williams K.H."/>
            <person name="Hubbard S.S."/>
            <person name="Banfield J.F."/>
        </authorList>
    </citation>
    <scope>NUCLEOTIDE SEQUENCE [LARGE SCALE GENOMIC DNA]</scope>
</reference>
<proteinExistence type="inferred from homology"/>
<evidence type="ECO:0000256" key="4">
    <source>
        <dbReference type="ARBA" id="ARBA00022723"/>
    </source>
</evidence>
<sequence length="97" mass="11349">MQFEVKKNSKINVHFVGDDEIQRLNKKHLKKDYPTDVLSFSINEKIPDGEYYIGDVIVNIDQAKRQMKNYGNKDIRHEIAELAEHGILHLLGIHHKK</sequence>
<dbReference type="STRING" id="1802624.A2982_00310"/>
<comment type="cofactor">
    <cofactor evidence="1">
        <name>Zn(2+)</name>
        <dbReference type="ChEBI" id="CHEBI:29105"/>
    </cofactor>
</comment>
<comment type="similarity">
    <text evidence="2">Belongs to the endoribonuclease YbeY family.</text>
</comment>
<dbReference type="Proteomes" id="UP000178771">
    <property type="component" value="Unassembled WGS sequence"/>
</dbReference>
<protein>
    <submittedName>
        <fullName evidence="8">rRNA maturation RNase YbeY</fullName>
    </submittedName>
</protein>
<accession>A0A1F4V499</accession>
<evidence type="ECO:0000256" key="7">
    <source>
        <dbReference type="ARBA" id="ARBA00022833"/>
    </source>
</evidence>
<dbReference type="Gene3D" id="3.40.390.30">
    <property type="entry name" value="Metalloproteases ('zincins'), catalytic domain"/>
    <property type="match status" value="1"/>
</dbReference>
<dbReference type="GO" id="GO:0006364">
    <property type="term" value="P:rRNA processing"/>
    <property type="evidence" value="ECO:0007669"/>
    <property type="project" value="InterPro"/>
</dbReference>
<dbReference type="GO" id="GO:0046872">
    <property type="term" value="F:metal ion binding"/>
    <property type="evidence" value="ECO:0007669"/>
    <property type="project" value="UniProtKB-KW"/>
</dbReference>
<comment type="caution">
    <text evidence="8">The sequence shown here is derived from an EMBL/GenBank/DDBJ whole genome shotgun (WGS) entry which is preliminary data.</text>
</comment>
<evidence type="ECO:0000313" key="9">
    <source>
        <dbReference type="Proteomes" id="UP000178771"/>
    </source>
</evidence>
<keyword evidence="4" id="KW-0479">Metal-binding</keyword>
<dbReference type="GO" id="GO:0004222">
    <property type="term" value="F:metalloendopeptidase activity"/>
    <property type="evidence" value="ECO:0007669"/>
    <property type="project" value="InterPro"/>
</dbReference>
<gene>
    <name evidence="8" type="ORF">A2982_00310</name>
</gene>
<dbReference type="PANTHER" id="PTHR46986">
    <property type="entry name" value="ENDORIBONUCLEASE YBEY, CHLOROPLASTIC"/>
    <property type="match status" value="1"/>
</dbReference>
<dbReference type="NCBIfam" id="TIGR00043">
    <property type="entry name" value="rRNA maturation RNase YbeY"/>
    <property type="match status" value="1"/>
</dbReference>
<evidence type="ECO:0000256" key="5">
    <source>
        <dbReference type="ARBA" id="ARBA00022759"/>
    </source>
</evidence>
<dbReference type="EMBL" id="MEVH01000007">
    <property type="protein sequence ID" value="OGC52037.1"/>
    <property type="molecule type" value="Genomic_DNA"/>
</dbReference>
<evidence type="ECO:0000256" key="2">
    <source>
        <dbReference type="ARBA" id="ARBA00010875"/>
    </source>
</evidence>
<keyword evidence="3" id="KW-0540">Nuclease</keyword>
<keyword evidence="7" id="KW-0862">Zinc</keyword>
<evidence type="ECO:0000256" key="1">
    <source>
        <dbReference type="ARBA" id="ARBA00001947"/>
    </source>
</evidence>
<dbReference type="InterPro" id="IPR023091">
    <property type="entry name" value="MetalPrtase_cat_dom_sf_prd"/>
</dbReference>
<organism evidence="8 9">
    <name type="scientific">candidate division WWE3 bacterium RIFCSPLOWO2_01_FULL_39_13</name>
    <dbReference type="NCBI Taxonomy" id="1802624"/>
    <lineage>
        <taxon>Bacteria</taxon>
        <taxon>Katanobacteria</taxon>
    </lineage>
</organism>
<dbReference type="SUPFAM" id="SSF55486">
    <property type="entry name" value="Metalloproteases ('zincins'), catalytic domain"/>
    <property type="match status" value="1"/>
</dbReference>
<dbReference type="GO" id="GO:0004519">
    <property type="term" value="F:endonuclease activity"/>
    <property type="evidence" value="ECO:0007669"/>
    <property type="project" value="UniProtKB-KW"/>
</dbReference>